<dbReference type="Pfam" id="PF16543">
    <property type="entry name" value="DFRP_C"/>
    <property type="match status" value="1"/>
</dbReference>
<dbReference type="GO" id="GO:0002181">
    <property type="term" value="P:cytoplasmic translation"/>
    <property type="evidence" value="ECO:0007669"/>
    <property type="project" value="TreeGrafter"/>
</dbReference>
<feature type="region of interest" description="Disordered" evidence="13">
    <location>
        <begin position="1"/>
        <end position="20"/>
    </location>
</feature>
<dbReference type="Pfam" id="PF00642">
    <property type="entry name" value="zf-CCCH"/>
    <property type="match status" value="1"/>
</dbReference>
<dbReference type="SUPFAM" id="SSF90229">
    <property type="entry name" value="CCCH zinc finger"/>
    <property type="match status" value="1"/>
</dbReference>
<keyword evidence="8 12" id="KW-0863">Zinc-finger</keyword>
<evidence type="ECO:0000256" key="2">
    <source>
        <dbReference type="ARBA" id="ARBA00004496"/>
    </source>
</evidence>
<feature type="domain" description="C3H1-type" evidence="14">
    <location>
        <begin position="167"/>
        <end position="204"/>
    </location>
</feature>
<dbReference type="GO" id="GO:0008270">
    <property type="term" value="F:zinc ion binding"/>
    <property type="evidence" value="ECO:0007669"/>
    <property type="project" value="UniProtKB-KW"/>
</dbReference>
<dbReference type="Gene3D" id="4.10.1000.10">
    <property type="entry name" value="Zinc finger, CCCH-type"/>
    <property type="match status" value="1"/>
</dbReference>
<name>A0A2T7Q079_POMCA</name>
<dbReference type="GO" id="GO:0003729">
    <property type="term" value="F:mRNA binding"/>
    <property type="evidence" value="ECO:0007669"/>
    <property type="project" value="TreeGrafter"/>
</dbReference>
<dbReference type="GO" id="GO:0005634">
    <property type="term" value="C:nucleus"/>
    <property type="evidence" value="ECO:0007669"/>
    <property type="project" value="UniProtKB-SubCell"/>
</dbReference>
<accession>A0A2T7Q079</accession>
<evidence type="ECO:0000256" key="13">
    <source>
        <dbReference type="SAM" id="MobiDB-lite"/>
    </source>
</evidence>
<keyword evidence="10" id="KW-0175">Coiled coil</keyword>
<dbReference type="GO" id="GO:0005829">
    <property type="term" value="C:cytosol"/>
    <property type="evidence" value="ECO:0007669"/>
    <property type="project" value="TreeGrafter"/>
</dbReference>
<dbReference type="SMART" id="SM00356">
    <property type="entry name" value="ZnF_C3H1"/>
    <property type="match status" value="2"/>
</dbReference>
<proteinExistence type="inferred from homology"/>
<evidence type="ECO:0000256" key="8">
    <source>
        <dbReference type="ARBA" id="ARBA00022771"/>
    </source>
</evidence>
<dbReference type="AlphaFoldDB" id="A0A2T7Q079"/>
<feature type="compositionally biased region" description="Basic and acidic residues" evidence="13">
    <location>
        <begin position="57"/>
        <end position="79"/>
    </location>
</feature>
<dbReference type="Gene3D" id="6.20.400.10">
    <property type="match status" value="1"/>
</dbReference>
<evidence type="ECO:0000256" key="1">
    <source>
        <dbReference type="ARBA" id="ARBA00004123"/>
    </source>
</evidence>
<dbReference type="InterPro" id="IPR032378">
    <property type="entry name" value="ZC3H15/TMA46_C"/>
</dbReference>
<dbReference type="PANTHER" id="PTHR12681:SF0">
    <property type="entry name" value="ZINC FINGER CCCH DOMAIN-CONTAINING PROTEIN 15"/>
    <property type="match status" value="1"/>
</dbReference>
<feature type="zinc finger region" description="C3H1-type" evidence="12">
    <location>
        <begin position="167"/>
        <end position="204"/>
    </location>
</feature>
<evidence type="ECO:0000256" key="9">
    <source>
        <dbReference type="ARBA" id="ARBA00022833"/>
    </source>
</evidence>
<keyword evidence="6 12" id="KW-0479">Metal-binding</keyword>
<dbReference type="PROSITE" id="PS50103">
    <property type="entry name" value="ZF_C3H1"/>
    <property type="match status" value="2"/>
</dbReference>
<evidence type="ECO:0000256" key="12">
    <source>
        <dbReference type="PROSITE-ProRule" id="PRU00723"/>
    </source>
</evidence>
<dbReference type="EMBL" id="PZQS01000001">
    <property type="protein sequence ID" value="PVD39074.1"/>
    <property type="molecule type" value="Genomic_DNA"/>
</dbReference>
<feature type="zinc finger region" description="C3H1-type" evidence="12">
    <location>
        <begin position="96"/>
        <end position="123"/>
    </location>
</feature>
<keyword evidence="16" id="KW-1185">Reference proteome</keyword>
<evidence type="ECO:0000256" key="7">
    <source>
        <dbReference type="ARBA" id="ARBA00022737"/>
    </source>
</evidence>
<dbReference type="InterPro" id="IPR000571">
    <property type="entry name" value="Znf_CCCH"/>
</dbReference>
<keyword evidence="7" id="KW-0677">Repeat</keyword>
<dbReference type="InterPro" id="IPR036855">
    <property type="entry name" value="Znf_CCCH_sf"/>
</dbReference>
<evidence type="ECO:0000256" key="4">
    <source>
        <dbReference type="ARBA" id="ARBA00015073"/>
    </source>
</evidence>
<organism evidence="15 16">
    <name type="scientific">Pomacea canaliculata</name>
    <name type="common">Golden apple snail</name>
    <dbReference type="NCBI Taxonomy" id="400727"/>
    <lineage>
        <taxon>Eukaryota</taxon>
        <taxon>Metazoa</taxon>
        <taxon>Spiralia</taxon>
        <taxon>Lophotrochozoa</taxon>
        <taxon>Mollusca</taxon>
        <taxon>Gastropoda</taxon>
        <taxon>Caenogastropoda</taxon>
        <taxon>Architaenioglossa</taxon>
        <taxon>Ampullarioidea</taxon>
        <taxon>Ampullariidae</taxon>
        <taxon>Pomacea</taxon>
    </lineage>
</organism>
<dbReference type="STRING" id="400727.A0A2T7Q079"/>
<feature type="compositionally biased region" description="Polar residues" evidence="13">
    <location>
        <begin position="47"/>
        <end position="56"/>
    </location>
</feature>
<evidence type="ECO:0000256" key="11">
    <source>
        <dbReference type="ARBA" id="ARBA00023242"/>
    </source>
</evidence>
<dbReference type="FunFam" id="4.10.1000.10:FF:000050">
    <property type="entry name" value="AGAP008634-PA"/>
    <property type="match status" value="1"/>
</dbReference>
<gene>
    <name evidence="15" type="ORF">C0Q70_01702</name>
</gene>
<evidence type="ECO:0000313" key="15">
    <source>
        <dbReference type="EMBL" id="PVD39074.1"/>
    </source>
</evidence>
<evidence type="ECO:0000256" key="5">
    <source>
        <dbReference type="ARBA" id="ARBA00022490"/>
    </source>
</evidence>
<feature type="domain" description="C3H1-type" evidence="14">
    <location>
        <begin position="96"/>
        <end position="123"/>
    </location>
</feature>
<keyword evidence="5" id="KW-0963">Cytoplasm</keyword>
<protein>
    <recommendedName>
        <fullName evidence="4">Zinc finger CCCH domain-containing protein 15</fullName>
    </recommendedName>
</protein>
<dbReference type="OMA" id="GREMFYF"/>
<keyword evidence="11" id="KW-0539">Nucleus</keyword>
<evidence type="ECO:0000256" key="6">
    <source>
        <dbReference type="ARBA" id="ARBA00022723"/>
    </source>
</evidence>
<comment type="similarity">
    <text evidence="3">Belongs to the ZC3H15/TMA46 family.</text>
</comment>
<evidence type="ECO:0000256" key="10">
    <source>
        <dbReference type="ARBA" id="ARBA00023054"/>
    </source>
</evidence>
<evidence type="ECO:0000313" key="16">
    <source>
        <dbReference type="Proteomes" id="UP000245119"/>
    </source>
</evidence>
<dbReference type="OrthoDB" id="278280at2759"/>
<keyword evidence="9 12" id="KW-0862">Zinc</keyword>
<sequence>MPPKGKKAEPGKKTVEKQKEKIIEDKTFGLKNKKGSKQQKFIKNVTQQVKQGNQKASRLEQLERSDKDKKKEEKKKQQEELNVLFKPVQTVSKGTDPKSVLCAFFKQGQCSKGDKCKFSHDLAIERKSEKRSVYDDAREEDLMENWDEEKLNEVINKKHGESEKTKPKTAIICKHFLEAVENSKYGWFWSCPNGEKCIYRHALPPGFALKKDLKKEEKEDLISLEELIEKERAALGFNVTKVTLETFLAWKEKKKKEKIAAIQAEQEKKKADYKAGRLIGISGRQMFEFNPDLIADDDQDDADVGVVMQDREEEEEEDSGPVIEISLETLLEQISQVDSTGTQAPLNRWVTAAEGSGNTEVDKLDEAAAILSPSINLAVQAQIETDAEIAMAVSATVNGDLETDIPIDEDLFDGDDIDQVEEDLETLEMDD</sequence>
<dbReference type="PANTHER" id="PTHR12681">
    <property type="entry name" value="ZINC FINGER-CONTAINING PROTEIN P48ZNF"/>
    <property type="match status" value="1"/>
</dbReference>
<dbReference type="Proteomes" id="UP000245119">
    <property type="component" value="Linkage Group LG1"/>
</dbReference>
<feature type="region of interest" description="Disordered" evidence="13">
    <location>
        <begin position="47"/>
        <end position="79"/>
    </location>
</feature>
<comment type="caution">
    <text evidence="15">The sequence shown here is derived from an EMBL/GenBank/DDBJ whole genome shotgun (WGS) entry which is preliminary data.</text>
</comment>
<evidence type="ECO:0000259" key="14">
    <source>
        <dbReference type="PROSITE" id="PS50103"/>
    </source>
</evidence>
<comment type="subcellular location">
    <subcellularLocation>
        <location evidence="2">Cytoplasm</location>
    </subcellularLocation>
    <subcellularLocation>
        <location evidence="1">Nucleus</location>
    </subcellularLocation>
</comment>
<reference evidence="15 16" key="1">
    <citation type="submission" date="2018-04" db="EMBL/GenBank/DDBJ databases">
        <title>The genome of golden apple snail Pomacea canaliculata provides insight into stress tolerance and invasive adaptation.</title>
        <authorList>
            <person name="Liu C."/>
            <person name="Liu B."/>
            <person name="Ren Y."/>
            <person name="Zhang Y."/>
            <person name="Wang H."/>
            <person name="Li S."/>
            <person name="Jiang F."/>
            <person name="Yin L."/>
            <person name="Zhang G."/>
            <person name="Qian W."/>
            <person name="Fan W."/>
        </authorList>
    </citation>
    <scope>NUCLEOTIDE SEQUENCE [LARGE SCALE GENOMIC DNA]</scope>
    <source>
        <strain evidence="15">SZHN2017</strain>
        <tissue evidence="15">Muscle</tissue>
    </source>
</reference>
<evidence type="ECO:0000256" key="3">
    <source>
        <dbReference type="ARBA" id="ARBA00010043"/>
    </source>
</evidence>
<dbReference type="Pfam" id="PF14608">
    <property type="entry name" value="zf-CCCH_2"/>
    <property type="match status" value="1"/>
</dbReference>